<protein>
    <submittedName>
        <fullName evidence="1">Uncharacterized protein</fullName>
    </submittedName>
</protein>
<evidence type="ECO:0000313" key="1">
    <source>
        <dbReference type="EMBL" id="KAJ2974354.1"/>
    </source>
</evidence>
<evidence type="ECO:0000313" key="2">
    <source>
        <dbReference type="Proteomes" id="UP001143910"/>
    </source>
</evidence>
<proteinExistence type="predicted"/>
<reference evidence="1" key="1">
    <citation type="submission" date="2022-08" db="EMBL/GenBank/DDBJ databases">
        <title>Genome Sequence of Lecanicillium fungicola.</title>
        <authorList>
            <person name="Buettner E."/>
        </authorList>
    </citation>
    <scope>NUCLEOTIDE SEQUENCE</scope>
    <source>
        <strain evidence="1">Babe33</strain>
    </source>
</reference>
<comment type="caution">
    <text evidence="1">The sequence shown here is derived from an EMBL/GenBank/DDBJ whole genome shotgun (WGS) entry which is preliminary data.</text>
</comment>
<name>A0ACC1N5L9_9HYPO</name>
<dbReference type="EMBL" id="JANJQO010000840">
    <property type="protein sequence ID" value="KAJ2974354.1"/>
    <property type="molecule type" value="Genomic_DNA"/>
</dbReference>
<keyword evidence="2" id="KW-1185">Reference proteome</keyword>
<sequence length="409" mass="44828">MRVSLILPIASLLGSLAALPSEQTTPETVVLDGPLLVQTKRRIQQDGKLKAELEILTRQADYWLDKGPWTVTSKTSAPPNGTLHDYASQAPYFWPNPNSADGCPYKEKDGVRNPEVDKYTDRPNISRMFNSTYVLTLAWFYTGKPEYAQHAAQIVTTWFLDPDTAMNPNLNHAQIVPCANDGRSIGIIDFSQEYTNVVDAVAILSTGAPGWDETKLAAFKDWNKRFLAWLTDSPFGKQEAAQSNNHGTFAHMQIAALALFTGNRQLASDLAQVAKTTINNQFTANGSQPQELSRATSFHYSNFNLGAHLRWALISQKVGVDLFRYKGPAGQSLAKGVEFLIPAAVGGASKWTYPELNFTQYAATDNIHAAALAGLCQAKTVDARLVPPPGGDIFYLRPAAQQLDSILVL</sequence>
<gene>
    <name evidence="1" type="ORF">NQ176_g6103</name>
</gene>
<dbReference type="Proteomes" id="UP001143910">
    <property type="component" value="Unassembled WGS sequence"/>
</dbReference>
<organism evidence="1 2">
    <name type="scientific">Zarea fungicola</name>
    <dbReference type="NCBI Taxonomy" id="93591"/>
    <lineage>
        <taxon>Eukaryota</taxon>
        <taxon>Fungi</taxon>
        <taxon>Dikarya</taxon>
        <taxon>Ascomycota</taxon>
        <taxon>Pezizomycotina</taxon>
        <taxon>Sordariomycetes</taxon>
        <taxon>Hypocreomycetidae</taxon>
        <taxon>Hypocreales</taxon>
        <taxon>Cordycipitaceae</taxon>
        <taxon>Zarea</taxon>
    </lineage>
</organism>
<accession>A0ACC1N5L9</accession>